<organism evidence="1 2">
    <name type="scientific">Mycobacterium parascrofulaceum ATCC BAA-614</name>
    <dbReference type="NCBI Taxonomy" id="525368"/>
    <lineage>
        <taxon>Bacteria</taxon>
        <taxon>Bacillati</taxon>
        <taxon>Actinomycetota</taxon>
        <taxon>Actinomycetes</taxon>
        <taxon>Mycobacteriales</taxon>
        <taxon>Mycobacteriaceae</taxon>
        <taxon>Mycobacterium</taxon>
        <taxon>Mycobacterium simiae complex</taxon>
    </lineage>
</organism>
<dbReference type="AlphaFoldDB" id="D5P6A1"/>
<sequence>MLNSVAALIPIEAETSLAVTSWLAFTQNAILERQRVCCTNR</sequence>
<reference evidence="1 2" key="1">
    <citation type="submission" date="2010-04" db="EMBL/GenBank/DDBJ databases">
        <authorList>
            <person name="Muzny D."/>
            <person name="Qin X."/>
            <person name="Deng J."/>
            <person name="Jiang H."/>
            <person name="Liu Y."/>
            <person name="Qu J."/>
            <person name="Song X.-Z."/>
            <person name="Zhang L."/>
            <person name="Thornton R."/>
            <person name="Coyle M."/>
            <person name="Francisco L."/>
            <person name="Jackson L."/>
            <person name="Javaid M."/>
            <person name="Korchina V."/>
            <person name="Kovar C."/>
            <person name="Mata R."/>
            <person name="Mathew T."/>
            <person name="Ngo R."/>
            <person name="Nguyen L."/>
            <person name="Nguyen N."/>
            <person name="Okwuonu G."/>
            <person name="Ongeri F."/>
            <person name="Pham C."/>
            <person name="Simmons D."/>
            <person name="Wilczek-Boney K."/>
            <person name="Hale W."/>
            <person name="Jakkamsetti A."/>
            <person name="Pham P."/>
            <person name="Ruth R."/>
            <person name="San Lucas F."/>
            <person name="Warren J."/>
            <person name="Zhang J."/>
            <person name="Zhao Z."/>
            <person name="Zhou C."/>
            <person name="Zhu D."/>
            <person name="Lee S."/>
            <person name="Bess C."/>
            <person name="Blankenburg K."/>
            <person name="Forbes L."/>
            <person name="Fu Q."/>
            <person name="Gubbala S."/>
            <person name="Hirani K."/>
            <person name="Jayaseelan J.C."/>
            <person name="Lara F."/>
            <person name="Munidasa M."/>
            <person name="Palculict T."/>
            <person name="Patil S."/>
            <person name="Pu L.-L."/>
            <person name="Saada N."/>
            <person name="Tang L."/>
            <person name="Weissenberger G."/>
            <person name="Zhu Y."/>
            <person name="Hemphill L."/>
            <person name="Shang Y."/>
            <person name="Youmans B."/>
            <person name="Ayvaz T."/>
            <person name="Ross M."/>
            <person name="Santibanez J."/>
            <person name="Aqrawi P."/>
            <person name="Gross S."/>
            <person name="Joshi V."/>
            <person name="Fowler G."/>
            <person name="Nazareth L."/>
            <person name="Reid J."/>
            <person name="Worley K."/>
            <person name="Petrosino J."/>
            <person name="Highlander S."/>
            <person name="Gibbs R."/>
        </authorList>
    </citation>
    <scope>NUCLEOTIDE SEQUENCE [LARGE SCALE GENOMIC DNA]</scope>
    <source>
        <strain evidence="1 2">ATCC BAA-614</strain>
    </source>
</reference>
<accession>D5P6A1</accession>
<keyword evidence="2" id="KW-1185">Reference proteome</keyword>
<protein>
    <submittedName>
        <fullName evidence="1">Uncharacterized protein</fullName>
    </submittedName>
</protein>
<dbReference type="HOGENOM" id="CLU_3273061_0_0_11"/>
<proteinExistence type="predicted"/>
<gene>
    <name evidence="1" type="ORF">HMPREF0591_1695</name>
</gene>
<evidence type="ECO:0000313" key="1">
    <source>
        <dbReference type="EMBL" id="EFG78403.1"/>
    </source>
</evidence>
<dbReference type="Proteomes" id="UP000003653">
    <property type="component" value="Unassembled WGS sequence"/>
</dbReference>
<name>D5P6A1_9MYCO</name>
<evidence type="ECO:0000313" key="2">
    <source>
        <dbReference type="Proteomes" id="UP000003653"/>
    </source>
</evidence>
<dbReference type="EMBL" id="ADNV01000123">
    <property type="protein sequence ID" value="EFG78403.1"/>
    <property type="molecule type" value="Genomic_DNA"/>
</dbReference>
<comment type="caution">
    <text evidence="1">The sequence shown here is derived from an EMBL/GenBank/DDBJ whole genome shotgun (WGS) entry which is preliminary data.</text>
</comment>